<name>A0AAP6ZZ61_PAEAL</name>
<dbReference type="PANTHER" id="PTHR30146:SF109">
    <property type="entry name" value="HTH-TYPE TRANSCRIPTIONAL REGULATOR GALS"/>
    <property type="match status" value="1"/>
</dbReference>
<dbReference type="Proteomes" id="UP000552038">
    <property type="component" value="Unassembled WGS sequence"/>
</dbReference>
<dbReference type="SUPFAM" id="SSF53822">
    <property type="entry name" value="Periplasmic binding protein-like I"/>
    <property type="match status" value="1"/>
</dbReference>
<dbReference type="InterPro" id="IPR000843">
    <property type="entry name" value="HTH_LacI"/>
</dbReference>
<dbReference type="InterPro" id="IPR028082">
    <property type="entry name" value="Peripla_BP_I"/>
</dbReference>
<reference evidence="5 6" key="1">
    <citation type="submission" date="2020-05" db="EMBL/GenBank/DDBJ databases">
        <title>Whole genome sequencing and identification of novel metabolites from Paenibacillus alvei strain JR949.</title>
        <authorList>
            <person name="Rajendhran J."/>
            <person name="Sree Pranav P."/>
            <person name="Mahalakshmi B."/>
            <person name="Karthikeyan R."/>
        </authorList>
    </citation>
    <scope>NUCLEOTIDE SEQUENCE [LARGE SCALE GENOMIC DNA]</scope>
    <source>
        <strain evidence="5 6">JR949</strain>
    </source>
</reference>
<dbReference type="CDD" id="cd01392">
    <property type="entry name" value="HTH_LacI"/>
    <property type="match status" value="1"/>
</dbReference>
<evidence type="ECO:0000256" key="1">
    <source>
        <dbReference type="ARBA" id="ARBA00023015"/>
    </source>
</evidence>
<dbReference type="Gene3D" id="1.10.260.40">
    <property type="entry name" value="lambda repressor-like DNA-binding domains"/>
    <property type="match status" value="1"/>
</dbReference>
<organism evidence="5 6">
    <name type="scientific">Paenibacillus alvei</name>
    <name type="common">Bacillus alvei</name>
    <dbReference type="NCBI Taxonomy" id="44250"/>
    <lineage>
        <taxon>Bacteria</taxon>
        <taxon>Bacillati</taxon>
        <taxon>Bacillota</taxon>
        <taxon>Bacilli</taxon>
        <taxon>Bacillales</taxon>
        <taxon>Paenibacillaceae</taxon>
        <taxon>Paenibacillus</taxon>
    </lineage>
</organism>
<dbReference type="SUPFAM" id="SSF47413">
    <property type="entry name" value="lambda repressor-like DNA-binding domains"/>
    <property type="match status" value="1"/>
</dbReference>
<evidence type="ECO:0000313" key="5">
    <source>
        <dbReference type="EMBL" id="NOJ72694.1"/>
    </source>
</evidence>
<dbReference type="Gene3D" id="3.40.50.2300">
    <property type="match status" value="1"/>
</dbReference>
<dbReference type="SMART" id="SM00354">
    <property type="entry name" value="HTH_LACI"/>
    <property type="match status" value="1"/>
</dbReference>
<dbReference type="Pfam" id="PF00356">
    <property type="entry name" value="LacI"/>
    <property type="match status" value="1"/>
</dbReference>
<dbReference type="GO" id="GO:0000976">
    <property type="term" value="F:transcription cis-regulatory region binding"/>
    <property type="evidence" value="ECO:0007669"/>
    <property type="project" value="TreeGrafter"/>
</dbReference>
<gene>
    <name evidence="5" type="ORF">HMI46_19300</name>
</gene>
<evidence type="ECO:0000256" key="3">
    <source>
        <dbReference type="ARBA" id="ARBA00023163"/>
    </source>
</evidence>
<dbReference type="RefSeq" id="WP_171418226.1">
    <property type="nucleotide sequence ID" value="NZ_JABFOR010000028.1"/>
</dbReference>
<protein>
    <submittedName>
        <fullName evidence="5">LacI family DNA-binding transcriptional regulator</fullName>
    </submittedName>
</protein>
<accession>A0AAP6ZZ61</accession>
<keyword evidence="2 5" id="KW-0238">DNA-binding</keyword>
<keyword evidence="3" id="KW-0804">Transcription</keyword>
<dbReference type="AlphaFoldDB" id="A0AAP6ZZ61"/>
<dbReference type="PANTHER" id="PTHR30146">
    <property type="entry name" value="LACI-RELATED TRANSCRIPTIONAL REPRESSOR"/>
    <property type="match status" value="1"/>
</dbReference>
<keyword evidence="1" id="KW-0805">Transcription regulation</keyword>
<sequence length="312" mass="35587">MRKKRKTTIKDVAQAADVSIATVSYILNNVPNQSISNQTRVKVLKVAQELKYVPNRMAQSLKIKKSGLIGVLLFRDKGQSPWMDVAYAKTISKIEQECSLLGYHVIFMQINDAEPSYTVIMERNLDGVFLINVDQKRFEAITPFFGFGIPVFAIDSYIENSLFHKVVIDVNAGFQRSRALLNDEPKFLVMERYNNVQWMDAIKRASGLPEERIYVYEHRQGLEAFLTGFDDQPGIVMNEFIANVAVKTHINLVAWCTCHCPEILDQETASITFDLNGYESFVGIMNSFIHDVEHVQEEKFLKLQVSSSCNDR</sequence>
<dbReference type="InterPro" id="IPR010982">
    <property type="entry name" value="Lambda_DNA-bd_dom_sf"/>
</dbReference>
<evidence type="ECO:0000256" key="2">
    <source>
        <dbReference type="ARBA" id="ARBA00023125"/>
    </source>
</evidence>
<dbReference type="PROSITE" id="PS00356">
    <property type="entry name" value="HTH_LACI_1"/>
    <property type="match status" value="1"/>
</dbReference>
<dbReference type="EMBL" id="JABFOR010000028">
    <property type="protein sequence ID" value="NOJ72694.1"/>
    <property type="molecule type" value="Genomic_DNA"/>
</dbReference>
<feature type="domain" description="HTH lacI-type" evidence="4">
    <location>
        <begin position="7"/>
        <end position="63"/>
    </location>
</feature>
<evidence type="ECO:0000259" key="4">
    <source>
        <dbReference type="PROSITE" id="PS50932"/>
    </source>
</evidence>
<proteinExistence type="predicted"/>
<comment type="caution">
    <text evidence="5">The sequence shown here is derived from an EMBL/GenBank/DDBJ whole genome shotgun (WGS) entry which is preliminary data.</text>
</comment>
<evidence type="ECO:0000313" key="6">
    <source>
        <dbReference type="Proteomes" id="UP000552038"/>
    </source>
</evidence>
<dbReference type="PROSITE" id="PS50932">
    <property type="entry name" value="HTH_LACI_2"/>
    <property type="match status" value="1"/>
</dbReference>
<dbReference type="GO" id="GO:0003700">
    <property type="term" value="F:DNA-binding transcription factor activity"/>
    <property type="evidence" value="ECO:0007669"/>
    <property type="project" value="TreeGrafter"/>
</dbReference>